<dbReference type="PANTHER" id="PTHR37984:SF5">
    <property type="entry name" value="PROTEIN NYNRIN-LIKE"/>
    <property type="match status" value="1"/>
</dbReference>
<dbReference type="Gene3D" id="3.30.70.270">
    <property type="match status" value="2"/>
</dbReference>
<dbReference type="SUPFAM" id="SSF56672">
    <property type="entry name" value="DNA/RNA polymerases"/>
    <property type="match status" value="1"/>
</dbReference>
<dbReference type="CDD" id="cd09274">
    <property type="entry name" value="RNase_HI_RT_Ty3"/>
    <property type="match status" value="1"/>
</dbReference>
<feature type="domain" description="Reverse transcriptase RNase H-like" evidence="7">
    <location>
        <begin position="193"/>
        <end position="296"/>
    </location>
</feature>
<keyword evidence="6" id="KW-0695">RNA-directed DNA polymerase</keyword>
<dbReference type="GO" id="GO:0016787">
    <property type="term" value="F:hydrolase activity"/>
    <property type="evidence" value="ECO:0007669"/>
    <property type="project" value="UniProtKB-KW"/>
</dbReference>
<gene>
    <name evidence="8" type="primary">pol</name>
    <name evidence="8" type="ORF">CR513_42402</name>
</gene>
<keyword evidence="2" id="KW-0548">Nucleotidyltransferase</keyword>
<reference evidence="8" key="1">
    <citation type="submission" date="2018-05" db="EMBL/GenBank/DDBJ databases">
        <title>Draft genome of Mucuna pruriens seed.</title>
        <authorList>
            <person name="Nnadi N.E."/>
            <person name="Vos R."/>
            <person name="Hasami M.H."/>
            <person name="Devisetty U.K."/>
            <person name="Aguiy J.C."/>
        </authorList>
    </citation>
    <scope>NUCLEOTIDE SEQUENCE [LARGE SCALE GENOMIC DNA]</scope>
    <source>
        <strain evidence="8">JCA_2017</strain>
    </source>
</reference>
<dbReference type="OrthoDB" id="1733993at2759"/>
<dbReference type="InterPro" id="IPR050951">
    <property type="entry name" value="Retrovirus_Pol_polyprotein"/>
</dbReference>
<dbReference type="GO" id="GO:0003964">
    <property type="term" value="F:RNA-directed DNA polymerase activity"/>
    <property type="evidence" value="ECO:0007669"/>
    <property type="project" value="UniProtKB-KW"/>
</dbReference>
<sequence length="379" mass="43601">MHRILLEEARPVRQSQRRLNPTILDVIKKEVMKLLSTGIIYPISSNYFREAGRYMQIHIASTEQHKTTFTYLFGTFAYTRMSFSLFNALRTFQRELDEGLYGRFYDNLVLNFEKCHFMVTKGIVLRHLVSNRGIEVDKAKIDIIASLSHPAFMREVRSFLGHANFYRRFIQNFSKIAFSLSKLLQQNVEFAPDWELPFKLICDASSLALGVVLGQQVGKHSHVIAYASRTLDSTQANYTTTKKEPLAIVFALDKFRSYLLGSKIVVFSDHVALKFLLKKPDAKPRLICWMFLLQEFDIEIRDKSGAENLVADRLSRIERSIDPLPIRDDFPHEQLIDQVGIMGHTGQLGKYWIVGFIGLPFLRMSITSLPPTSNAKELE</sequence>
<evidence type="ECO:0000256" key="5">
    <source>
        <dbReference type="ARBA" id="ARBA00022801"/>
    </source>
</evidence>
<dbReference type="Pfam" id="PF17917">
    <property type="entry name" value="RT_RNaseH"/>
    <property type="match status" value="1"/>
</dbReference>
<keyword evidence="1" id="KW-0808">Transferase</keyword>
<dbReference type="Gene3D" id="3.10.10.10">
    <property type="entry name" value="HIV Type 1 Reverse Transcriptase, subunit A, domain 1"/>
    <property type="match status" value="2"/>
</dbReference>
<keyword evidence="9" id="KW-1185">Reference proteome</keyword>
<dbReference type="FunFam" id="3.10.20.370:FF:000001">
    <property type="entry name" value="Retrovirus-related Pol polyprotein from transposon 17.6-like protein"/>
    <property type="match status" value="1"/>
</dbReference>
<protein>
    <submittedName>
        <fullName evidence="8">Retrovirus-related Pol polyprotein from transposon 17.6</fullName>
    </submittedName>
</protein>
<keyword evidence="4" id="KW-0255">Endonuclease</keyword>
<proteinExistence type="predicted"/>
<name>A0A371FGQ6_MUCPR</name>
<evidence type="ECO:0000313" key="9">
    <source>
        <dbReference type="Proteomes" id="UP000257109"/>
    </source>
</evidence>
<comment type="caution">
    <text evidence="8">The sequence shown here is derived from an EMBL/GenBank/DDBJ whole genome shotgun (WGS) entry which is preliminary data.</text>
</comment>
<evidence type="ECO:0000256" key="6">
    <source>
        <dbReference type="ARBA" id="ARBA00022918"/>
    </source>
</evidence>
<keyword evidence="5" id="KW-0378">Hydrolase</keyword>
<dbReference type="GO" id="GO:0004519">
    <property type="term" value="F:endonuclease activity"/>
    <property type="evidence" value="ECO:0007669"/>
    <property type="project" value="UniProtKB-KW"/>
</dbReference>
<dbReference type="EMBL" id="QJKJ01009162">
    <property type="protein sequence ID" value="RDX77466.1"/>
    <property type="molecule type" value="Genomic_DNA"/>
</dbReference>
<organism evidence="8 9">
    <name type="scientific">Mucuna pruriens</name>
    <name type="common">Velvet bean</name>
    <name type="synonym">Dolichos pruriens</name>
    <dbReference type="NCBI Taxonomy" id="157652"/>
    <lineage>
        <taxon>Eukaryota</taxon>
        <taxon>Viridiplantae</taxon>
        <taxon>Streptophyta</taxon>
        <taxon>Embryophyta</taxon>
        <taxon>Tracheophyta</taxon>
        <taxon>Spermatophyta</taxon>
        <taxon>Magnoliopsida</taxon>
        <taxon>eudicotyledons</taxon>
        <taxon>Gunneridae</taxon>
        <taxon>Pentapetalae</taxon>
        <taxon>rosids</taxon>
        <taxon>fabids</taxon>
        <taxon>Fabales</taxon>
        <taxon>Fabaceae</taxon>
        <taxon>Papilionoideae</taxon>
        <taxon>50 kb inversion clade</taxon>
        <taxon>NPAAA clade</taxon>
        <taxon>indigoferoid/millettioid clade</taxon>
        <taxon>Phaseoleae</taxon>
        <taxon>Mucuna</taxon>
    </lineage>
</organism>
<accession>A0A371FGQ6</accession>
<dbReference type="InterPro" id="IPR043128">
    <property type="entry name" value="Rev_trsase/Diguanyl_cyclase"/>
</dbReference>
<evidence type="ECO:0000256" key="2">
    <source>
        <dbReference type="ARBA" id="ARBA00022695"/>
    </source>
</evidence>
<feature type="non-terminal residue" evidence="8">
    <location>
        <position position="1"/>
    </location>
</feature>
<dbReference type="AlphaFoldDB" id="A0A371FGQ6"/>
<dbReference type="Proteomes" id="UP000257109">
    <property type="component" value="Unassembled WGS sequence"/>
</dbReference>
<dbReference type="InterPro" id="IPR043502">
    <property type="entry name" value="DNA/RNA_pol_sf"/>
</dbReference>
<keyword evidence="3" id="KW-0540">Nuclease</keyword>
<dbReference type="InterPro" id="IPR041373">
    <property type="entry name" value="RT_RNaseH"/>
</dbReference>
<dbReference type="PANTHER" id="PTHR37984">
    <property type="entry name" value="PROTEIN CBG26694"/>
    <property type="match status" value="1"/>
</dbReference>
<evidence type="ECO:0000256" key="4">
    <source>
        <dbReference type="ARBA" id="ARBA00022759"/>
    </source>
</evidence>
<evidence type="ECO:0000256" key="1">
    <source>
        <dbReference type="ARBA" id="ARBA00022679"/>
    </source>
</evidence>
<evidence type="ECO:0000313" key="8">
    <source>
        <dbReference type="EMBL" id="RDX77466.1"/>
    </source>
</evidence>
<evidence type="ECO:0000256" key="3">
    <source>
        <dbReference type="ARBA" id="ARBA00022722"/>
    </source>
</evidence>
<evidence type="ECO:0000259" key="7">
    <source>
        <dbReference type="Pfam" id="PF17917"/>
    </source>
</evidence>